<accession>A0A6J4PJN3</accession>
<evidence type="ECO:0000313" key="2">
    <source>
        <dbReference type="EMBL" id="CAA9416082.1"/>
    </source>
</evidence>
<proteinExistence type="predicted"/>
<organism evidence="2">
    <name type="scientific">uncultured Rubrobacteraceae bacterium</name>
    <dbReference type="NCBI Taxonomy" id="349277"/>
    <lineage>
        <taxon>Bacteria</taxon>
        <taxon>Bacillati</taxon>
        <taxon>Actinomycetota</taxon>
        <taxon>Rubrobacteria</taxon>
        <taxon>Rubrobacterales</taxon>
        <taxon>Rubrobacteraceae</taxon>
        <taxon>environmental samples</taxon>
    </lineage>
</organism>
<reference evidence="2" key="1">
    <citation type="submission" date="2020-02" db="EMBL/GenBank/DDBJ databases">
        <authorList>
            <person name="Meier V. D."/>
        </authorList>
    </citation>
    <scope>NUCLEOTIDE SEQUENCE</scope>
    <source>
        <strain evidence="2">AVDCRST_MAG03</strain>
    </source>
</reference>
<evidence type="ECO:0000256" key="1">
    <source>
        <dbReference type="SAM" id="MobiDB-lite"/>
    </source>
</evidence>
<name>A0A6J4PJN3_9ACTN</name>
<sequence>GRRACRSDRPLRTRAGGLGAHRGRRQRGARQARPPDHRRAPPRHRVSPELPRPLLLRAVGLGHREAPRREGHPHGSGDRRAGRGDPPPLGRRL</sequence>
<feature type="compositionally biased region" description="Basic residues" evidence="1">
    <location>
        <begin position="21"/>
        <end position="30"/>
    </location>
</feature>
<gene>
    <name evidence="2" type="ORF">AVDCRST_MAG03-2214</name>
</gene>
<dbReference type="AlphaFoldDB" id="A0A6J4PJN3"/>
<feature type="non-terminal residue" evidence="2">
    <location>
        <position position="93"/>
    </location>
</feature>
<feature type="compositionally biased region" description="Basic and acidic residues" evidence="1">
    <location>
        <begin position="1"/>
        <end position="11"/>
    </location>
</feature>
<feature type="region of interest" description="Disordered" evidence="1">
    <location>
        <begin position="1"/>
        <end position="93"/>
    </location>
</feature>
<feature type="non-terminal residue" evidence="2">
    <location>
        <position position="1"/>
    </location>
</feature>
<protein>
    <submittedName>
        <fullName evidence="2">Nitrile hydratase beta subunit</fullName>
    </submittedName>
</protein>
<dbReference type="EMBL" id="CADCUT010000138">
    <property type="protein sequence ID" value="CAA9416082.1"/>
    <property type="molecule type" value="Genomic_DNA"/>
</dbReference>
<feature type="compositionally biased region" description="Basic and acidic residues" evidence="1">
    <location>
        <begin position="62"/>
        <end position="83"/>
    </location>
</feature>